<feature type="non-terminal residue" evidence="2">
    <location>
        <position position="113"/>
    </location>
</feature>
<dbReference type="EMBL" id="LXQA010313514">
    <property type="protein sequence ID" value="MCI43157.1"/>
    <property type="molecule type" value="Genomic_DNA"/>
</dbReference>
<feature type="region of interest" description="Disordered" evidence="1">
    <location>
        <begin position="1"/>
        <end position="55"/>
    </location>
</feature>
<organism evidence="2 3">
    <name type="scientific">Trifolium medium</name>
    <dbReference type="NCBI Taxonomy" id="97028"/>
    <lineage>
        <taxon>Eukaryota</taxon>
        <taxon>Viridiplantae</taxon>
        <taxon>Streptophyta</taxon>
        <taxon>Embryophyta</taxon>
        <taxon>Tracheophyta</taxon>
        <taxon>Spermatophyta</taxon>
        <taxon>Magnoliopsida</taxon>
        <taxon>eudicotyledons</taxon>
        <taxon>Gunneridae</taxon>
        <taxon>Pentapetalae</taxon>
        <taxon>rosids</taxon>
        <taxon>fabids</taxon>
        <taxon>Fabales</taxon>
        <taxon>Fabaceae</taxon>
        <taxon>Papilionoideae</taxon>
        <taxon>50 kb inversion clade</taxon>
        <taxon>NPAAA clade</taxon>
        <taxon>Hologalegina</taxon>
        <taxon>IRL clade</taxon>
        <taxon>Trifolieae</taxon>
        <taxon>Trifolium</taxon>
    </lineage>
</organism>
<keyword evidence="3" id="KW-1185">Reference proteome</keyword>
<evidence type="ECO:0000313" key="2">
    <source>
        <dbReference type="EMBL" id="MCI43157.1"/>
    </source>
</evidence>
<name>A0A392S452_9FABA</name>
<comment type="caution">
    <text evidence="2">The sequence shown here is derived from an EMBL/GenBank/DDBJ whole genome shotgun (WGS) entry which is preliminary data.</text>
</comment>
<evidence type="ECO:0000256" key="1">
    <source>
        <dbReference type="SAM" id="MobiDB-lite"/>
    </source>
</evidence>
<proteinExistence type="predicted"/>
<reference evidence="2 3" key="1">
    <citation type="journal article" date="2018" name="Front. Plant Sci.">
        <title>Red Clover (Trifolium pratense) and Zigzag Clover (T. medium) - A Picture of Genomic Similarities and Differences.</title>
        <authorList>
            <person name="Dluhosova J."/>
            <person name="Istvanek J."/>
            <person name="Nedelnik J."/>
            <person name="Repkova J."/>
        </authorList>
    </citation>
    <scope>NUCLEOTIDE SEQUENCE [LARGE SCALE GENOMIC DNA]</scope>
    <source>
        <strain evidence="3">cv. 10/8</strain>
        <tissue evidence="2">Leaf</tissue>
    </source>
</reference>
<feature type="compositionally biased region" description="Low complexity" evidence="1">
    <location>
        <begin position="8"/>
        <end position="42"/>
    </location>
</feature>
<accession>A0A392S452</accession>
<dbReference type="Proteomes" id="UP000265520">
    <property type="component" value="Unassembled WGS sequence"/>
</dbReference>
<feature type="non-terminal residue" evidence="2">
    <location>
        <position position="1"/>
    </location>
</feature>
<dbReference type="AlphaFoldDB" id="A0A392S452"/>
<protein>
    <submittedName>
        <fullName evidence="2">Histone deacetylase</fullName>
    </submittedName>
</protein>
<evidence type="ECO:0000313" key="3">
    <source>
        <dbReference type="Proteomes" id="UP000265520"/>
    </source>
</evidence>
<sequence length="113" mass="12123">ASGLGSGPILYPTPITIIPPSSVDNNSVSPSSADASVSHNSPAPTVIPHRIHPQNSHSMATRGILGIVQPRLHPTLLLTHVEPTCYKQALQHPKWLAAMKSEYDALMTNNTWS</sequence>